<sequence>MNLNDAMKWLETHELQHSKETSAIENRQVCFITKEPIKHEIQLKCMHCFEYDAILNHLLVTQKSLKYHICPYCRKKHDLFIPYYESTSLKNINPTNRIFSNNYLTCVHVFKHGSKKGTTCTNNGHCFSSGNYCFTHHKQIEKKQQHTHTDEICTQILKNGKPCKCKIYDKTTKLCKRHFNLKNKQLNITSL</sequence>
<name>A0A6C0KIN4_9ZZZZ</name>
<organism evidence="1">
    <name type="scientific">viral metagenome</name>
    <dbReference type="NCBI Taxonomy" id="1070528"/>
    <lineage>
        <taxon>unclassified sequences</taxon>
        <taxon>metagenomes</taxon>
        <taxon>organismal metagenomes</taxon>
    </lineage>
</organism>
<dbReference type="SUPFAM" id="SSF57850">
    <property type="entry name" value="RING/U-box"/>
    <property type="match status" value="1"/>
</dbReference>
<protein>
    <submittedName>
        <fullName evidence="1">Uncharacterized protein</fullName>
    </submittedName>
</protein>
<dbReference type="Gene3D" id="3.30.40.10">
    <property type="entry name" value="Zinc/RING finger domain, C3HC4 (zinc finger)"/>
    <property type="match status" value="1"/>
</dbReference>
<dbReference type="EMBL" id="MN740918">
    <property type="protein sequence ID" value="QHU17805.1"/>
    <property type="molecule type" value="Genomic_DNA"/>
</dbReference>
<evidence type="ECO:0000313" key="1">
    <source>
        <dbReference type="EMBL" id="QHU17805.1"/>
    </source>
</evidence>
<dbReference type="AlphaFoldDB" id="A0A6C0KIN4"/>
<accession>A0A6C0KIN4</accession>
<proteinExistence type="predicted"/>
<reference evidence="1" key="1">
    <citation type="journal article" date="2020" name="Nature">
        <title>Giant virus diversity and host interactions through global metagenomics.</title>
        <authorList>
            <person name="Schulz F."/>
            <person name="Roux S."/>
            <person name="Paez-Espino D."/>
            <person name="Jungbluth S."/>
            <person name="Walsh D.A."/>
            <person name="Denef V.J."/>
            <person name="McMahon K.D."/>
            <person name="Konstantinidis K.T."/>
            <person name="Eloe-Fadrosh E.A."/>
            <person name="Kyrpides N.C."/>
            <person name="Woyke T."/>
        </authorList>
    </citation>
    <scope>NUCLEOTIDE SEQUENCE</scope>
    <source>
        <strain evidence="1">GVMAG-S-3300012919-55</strain>
    </source>
</reference>
<dbReference type="InterPro" id="IPR013083">
    <property type="entry name" value="Znf_RING/FYVE/PHD"/>
</dbReference>